<protein>
    <submittedName>
        <fullName evidence="1">Putative AdoMet-dependent methyltransferase</fullName>
    </submittedName>
</protein>
<accession>A0A8S5T4J5</accession>
<proteinExistence type="predicted"/>
<sequence length="59" mass="6188">MLFPVGGKGGDEQRVVCQTLLPRHCLKLGDELHGQIERLGLDAPAGIAFPLDLGAGLGH</sequence>
<keyword evidence="1" id="KW-0489">Methyltransferase</keyword>
<dbReference type="EMBL" id="BK032748">
    <property type="protein sequence ID" value="DAF58268.1"/>
    <property type="molecule type" value="Genomic_DNA"/>
</dbReference>
<dbReference type="GO" id="GO:0032259">
    <property type="term" value="P:methylation"/>
    <property type="evidence" value="ECO:0007669"/>
    <property type="project" value="UniProtKB-KW"/>
</dbReference>
<name>A0A8S5T4J5_9CAUD</name>
<reference evidence="1" key="1">
    <citation type="journal article" date="2021" name="Proc. Natl. Acad. Sci. U.S.A.">
        <title>A Catalog of Tens of Thousands of Viruses from Human Metagenomes Reveals Hidden Associations with Chronic Diseases.</title>
        <authorList>
            <person name="Tisza M.J."/>
            <person name="Buck C.B."/>
        </authorList>
    </citation>
    <scope>NUCLEOTIDE SEQUENCE</scope>
    <source>
        <strain evidence="1">CtMBu2</strain>
    </source>
</reference>
<keyword evidence="1" id="KW-0808">Transferase</keyword>
<dbReference type="GO" id="GO:0008168">
    <property type="term" value="F:methyltransferase activity"/>
    <property type="evidence" value="ECO:0007669"/>
    <property type="project" value="UniProtKB-KW"/>
</dbReference>
<evidence type="ECO:0000313" key="1">
    <source>
        <dbReference type="EMBL" id="DAF58268.1"/>
    </source>
</evidence>
<organism evidence="1">
    <name type="scientific">Siphoviridae sp. ctMBu2</name>
    <dbReference type="NCBI Taxonomy" id="2827853"/>
    <lineage>
        <taxon>Viruses</taxon>
        <taxon>Duplodnaviria</taxon>
        <taxon>Heunggongvirae</taxon>
        <taxon>Uroviricota</taxon>
        <taxon>Caudoviricetes</taxon>
    </lineage>
</organism>